<proteinExistence type="predicted"/>
<dbReference type="OrthoDB" id="1930084at2759"/>
<accession>A0A9K3D2C9</accession>
<dbReference type="Proteomes" id="UP000265618">
    <property type="component" value="Unassembled WGS sequence"/>
</dbReference>
<evidence type="ECO:0000313" key="2">
    <source>
        <dbReference type="Proteomes" id="UP000265618"/>
    </source>
</evidence>
<keyword evidence="2" id="KW-1185">Reference proteome</keyword>
<sequence>TVVRAHQIALQGHEYKFNGRLVTMWSAPNYSYRSKNSASVMHVREGEKETMTTFEAVPDADRILPPRSWIVGYGFSSIGGGLD</sequence>
<evidence type="ECO:0000313" key="1">
    <source>
        <dbReference type="EMBL" id="GIQ87714.1"/>
    </source>
</evidence>
<protein>
    <recommendedName>
        <fullName evidence="3">Serine/threonine protein phosphatase</fullName>
    </recommendedName>
</protein>
<feature type="non-terminal residue" evidence="1">
    <location>
        <position position="1"/>
    </location>
</feature>
<dbReference type="PANTHER" id="PTHR45619">
    <property type="entry name" value="SERINE/THREONINE-PROTEIN PHOSPHATASE PP2A-RELATED"/>
    <property type="match status" value="1"/>
</dbReference>
<reference evidence="1 2" key="1">
    <citation type="journal article" date="2018" name="PLoS ONE">
        <title>The draft genome of Kipferlia bialata reveals reductive genome evolution in fornicate parasites.</title>
        <authorList>
            <person name="Tanifuji G."/>
            <person name="Takabayashi S."/>
            <person name="Kume K."/>
            <person name="Takagi M."/>
            <person name="Nakayama T."/>
            <person name="Kamikawa R."/>
            <person name="Inagaki Y."/>
            <person name="Hashimoto T."/>
        </authorList>
    </citation>
    <scope>NUCLEOTIDE SEQUENCE [LARGE SCALE GENOMIC DNA]</scope>
    <source>
        <strain evidence="1">NY0173</strain>
    </source>
</reference>
<organism evidence="1 2">
    <name type="scientific">Kipferlia bialata</name>
    <dbReference type="NCBI Taxonomy" id="797122"/>
    <lineage>
        <taxon>Eukaryota</taxon>
        <taxon>Metamonada</taxon>
        <taxon>Carpediemonas-like organisms</taxon>
        <taxon>Kipferlia</taxon>
    </lineage>
</organism>
<gene>
    <name evidence="1" type="ORF">KIPB_009811</name>
</gene>
<dbReference type="GO" id="GO:0004722">
    <property type="term" value="F:protein serine/threonine phosphatase activity"/>
    <property type="evidence" value="ECO:0007669"/>
    <property type="project" value="InterPro"/>
</dbReference>
<dbReference type="InterPro" id="IPR047129">
    <property type="entry name" value="PPA2-like"/>
</dbReference>
<dbReference type="EMBL" id="BDIP01003445">
    <property type="protein sequence ID" value="GIQ87714.1"/>
    <property type="molecule type" value="Genomic_DNA"/>
</dbReference>
<dbReference type="AlphaFoldDB" id="A0A9K3D2C9"/>
<dbReference type="Gene3D" id="3.60.21.10">
    <property type="match status" value="1"/>
</dbReference>
<dbReference type="InterPro" id="IPR029052">
    <property type="entry name" value="Metallo-depent_PP-like"/>
</dbReference>
<evidence type="ECO:0008006" key="3">
    <source>
        <dbReference type="Google" id="ProtNLM"/>
    </source>
</evidence>
<name>A0A9K3D2C9_9EUKA</name>
<comment type="caution">
    <text evidence="1">The sequence shown here is derived from an EMBL/GenBank/DDBJ whole genome shotgun (WGS) entry which is preliminary data.</text>
</comment>
<dbReference type="SUPFAM" id="SSF56300">
    <property type="entry name" value="Metallo-dependent phosphatases"/>
    <property type="match status" value="1"/>
</dbReference>